<dbReference type="SUPFAM" id="SSF57667">
    <property type="entry name" value="beta-beta-alpha zinc fingers"/>
    <property type="match status" value="1"/>
</dbReference>
<dbReference type="Pfam" id="PF02200">
    <property type="entry name" value="STE"/>
    <property type="match status" value="1"/>
</dbReference>
<feature type="compositionally biased region" description="Polar residues" evidence="11">
    <location>
        <begin position="51"/>
        <end position="64"/>
    </location>
</feature>
<dbReference type="GO" id="GO:0008270">
    <property type="term" value="F:zinc ion binding"/>
    <property type="evidence" value="ECO:0007669"/>
    <property type="project" value="UniProtKB-KW"/>
</dbReference>
<evidence type="ECO:0000313" key="13">
    <source>
        <dbReference type="EMBL" id="KZT00401.1"/>
    </source>
</evidence>
<accession>A0A165B759</accession>
<keyword evidence="5" id="KW-0862">Zinc</keyword>
<feature type="region of interest" description="Disordered" evidence="11">
    <location>
        <begin position="192"/>
        <end position="215"/>
    </location>
</feature>
<feature type="region of interest" description="Disordered" evidence="11">
    <location>
        <begin position="547"/>
        <end position="569"/>
    </location>
</feature>
<evidence type="ECO:0000259" key="12">
    <source>
        <dbReference type="PROSITE" id="PS50157"/>
    </source>
</evidence>
<feature type="region of interest" description="Disordered" evidence="11">
    <location>
        <begin position="1"/>
        <end position="78"/>
    </location>
</feature>
<keyword evidence="2" id="KW-0479">Metal-binding</keyword>
<keyword evidence="7" id="KW-0804">Transcription</keyword>
<keyword evidence="3" id="KW-0677">Repeat</keyword>
<evidence type="ECO:0000256" key="4">
    <source>
        <dbReference type="ARBA" id="ARBA00022771"/>
    </source>
</evidence>
<dbReference type="Proteomes" id="UP000076871">
    <property type="component" value="Unassembled WGS sequence"/>
</dbReference>
<protein>
    <recommendedName>
        <fullName evidence="12">C2H2-type domain-containing protein</fullName>
    </recommendedName>
</protein>
<dbReference type="PROSITE" id="PS50157">
    <property type="entry name" value="ZINC_FINGER_C2H2_2"/>
    <property type="match status" value="2"/>
</dbReference>
<feature type="region of interest" description="Disordered" evidence="11">
    <location>
        <begin position="380"/>
        <end position="454"/>
    </location>
</feature>
<evidence type="ECO:0000256" key="7">
    <source>
        <dbReference type="ARBA" id="ARBA00023163"/>
    </source>
</evidence>
<dbReference type="SMART" id="SM00355">
    <property type="entry name" value="ZnF_C2H2"/>
    <property type="match status" value="2"/>
</dbReference>
<dbReference type="SMART" id="SM00424">
    <property type="entry name" value="STE"/>
    <property type="match status" value="1"/>
</dbReference>
<gene>
    <name evidence="13" type="ORF">LAESUDRAFT_556844</name>
</gene>
<sequence length="1127" mass="122647">MDMDTSPAYPIQDPLQHVPMDLTSSSAPYSHPPSASSSTHSSPHQFHPRPMQTTPGFSPHQQYAHTRHHSRVSSAGSATSLHISTMAAGSHEHELDEQTAHPLRVNGQSSVDMLVENEQGHERGQANGEAETRNGDTDAETDTRDSSPGGSSSSIVDAMADGQGLSRPLTHHERENITHLDRLKFFLATAPSRWSSNPSDPSSSQAVPPGHPSSPHPALNRFLLPSSEFVSCVLWGGLYHITGTDIVRALVFRFEAFGRPVRNMKKFEEGVFSDLRNLKPGVDACLEEPKSPFLDLLFKYQCIRTQKKQKVFYWFSVPHDRLFLDALERDLKREKMGLEPTTVVTGEPALSFTYDPKRSLYEQFSKVQNDGEGELEAAVRVAEEGSEGQSQSESEGEKGKEKERPKKATGPNSPFFSMFSLFEGSPTYKQRRKKVGRHPSSSAVRRYGPGSGNGTMTGEMYVDEYGQAFPLSAPQPFGSMSIPSRVPEPQLDRFGRDITRMSAAEMFNKQAQGDFGGQSNPDLVASQKERQRRAIEAQLVAQGQFGGLSRAPSVQPGPSQFAPGNASANGSMQASLLMQGTSSPAGSPMVVAQQLYQPSPMQHRPNLEARHTLPSSTHTSMSYQQQPALRPDSTAFPHANVSFPNGWPPSAPAARPTAAPAQRSTKAFVCPLYLCGRMFKRMEHLKRHLRTHTLERPYQCQHCSKRFSRSDNLNQHMRTHMRVGSDGAMVLVLPESGSNGVSDAESEEVDELEGDDAAAWEMHGVAGEYINGVGQIGNVQMYEVEVQGPVQEVQGDEEGLVMPTGPVNPAATATAMDTAGEEGHSQGQDAYYTAESMAQMTRDSPEQHGAYGTMSTHSSPGGQWTTILRPESSMSVSSYAAAPSQSQQHVRMGSVYGSSSEYVTSISAPSHKATFDHATLYPQDLELTGPGPIRRHRSATPSVPKFGEAIRRPFSAALSDHGTANVAGQRSFHPYAVSGHYSAESSPMAYSMQLAQNPNGQMAASASRSHSRSSSGSHLQDQMAQMVTYGQQQQGAVQDQAMYIAHNASAIPSFAPTSDTTPMQYAPTDSYELVNTMQTGGTFQQNMSVYESYAMANPQTAQFSGTHHYGAETYPSLASGNPHQVLM</sequence>
<feature type="region of interest" description="Disordered" evidence="11">
    <location>
        <begin position="120"/>
        <end position="158"/>
    </location>
</feature>
<evidence type="ECO:0000256" key="2">
    <source>
        <dbReference type="ARBA" id="ARBA00022723"/>
    </source>
</evidence>
<evidence type="ECO:0000313" key="14">
    <source>
        <dbReference type="Proteomes" id="UP000076871"/>
    </source>
</evidence>
<dbReference type="GO" id="GO:1990527">
    <property type="term" value="C:Tec1p-Ste12p-Dig1p complex"/>
    <property type="evidence" value="ECO:0007669"/>
    <property type="project" value="TreeGrafter"/>
</dbReference>
<name>A0A165B759_9APHY</name>
<dbReference type="PANTHER" id="PTHR47427">
    <property type="entry name" value="PROTEIN STE12"/>
    <property type="match status" value="1"/>
</dbReference>
<dbReference type="GO" id="GO:0003700">
    <property type="term" value="F:DNA-binding transcription factor activity"/>
    <property type="evidence" value="ECO:0007669"/>
    <property type="project" value="InterPro"/>
</dbReference>
<dbReference type="InterPro" id="IPR013087">
    <property type="entry name" value="Znf_C2H2_type"/>
</dbReference>
<keyword evidence="14" id="KW-1185">Reference proteome</keyword>
<dbReference type="OrthoDB" id="1095242at2759"/>
<dbReference type="GO" id="GO:1990526">
    <property type="term" value="C:Ste12p-Dig1p-Dig2p complex"/>
    <property type="evidence" value="ECO:0007669"/>
    <property type="project" value="TreeGrafter"/>
</dbReference>
<feature type="compositionally biased region" description="Low complexity" evidence="11">
    <location>
        <begin position="23"/>
        <end position="43"/>
    </location>
</feature>
<dbReference type="EMBL" id="KV427687">
    <property type="protein sequence ID" value="KZT00401.1"/>
    <property type="molecule type" value="Genomic_DNA"/>
</dbReference>
<evidence type="ECO:0000256" key="11">
    <source>
        <dbReference type="SAM" id="MobiDB-lite"/>
    </source>
</evidence>
<evidence type="ECO:0000256" key="8">
    <source>
        <dbReference type="ARBA" id="ARBA00023242"/>
    </source>
</evidence>
<comment type="subcellular location">
    <subcellularLocation>
        <location evidence="1">Nucleus</location>
    </subcellularLocation>
</comment>
<evidence type="ECO:0000256" key="6">
    <source>
        <dbReference type="ARBA" id="ARBA00023015"/>
    </source>
</evidence>
<dbReference type="RefSeq" id="XP_040758141.1">
    <property type="nucleotide sequence ID" value="XM_040902936.1"/>
</dbReference>
<proteinExistence type="inferred from homology"/>
<feature type="domain" description="C2H2-type" evidence="12">
    <location>
        <begin position="698"/>
        <end position="720"/>
    </location>
</feature>
<dbReference type="Pfam" id="PF00096">
    <property type="entry name" value="zf-C2H2"/>
    <property type="match status" value="2"/>
</dbReference>
<organism evidence="13 14">
    <name type="scientific">Laetiporus sulphureus 93-53</name>
    <dbReference type="NCBI Taxonomy" id="1314785"/>
    <lineage>
        <taxon>Eukaryota</taxon>
        <taxon>Fungi</taxon>
        <taxon>Dikarya</taxon>
        <taxon>Basidiomycota</taxon>
        <taxon>Agaricomycotina</taxon>
        <taxon>Agaricomycetes</taxon>
        <taxon>Polyporales</taxon>
        <taxon>Laetiporus</taxon>
    </lineage>
</organism>
<feature type="compositionally biased region" description="Low complexity" evidence="11">
    <location>
        <begin position="1003"/>
        <end position="1018"/>
    </location>
</feature>
<evidence type="ECO:0000256" key="1">
    <source>
        <dbReference type="ARBA" id="ARBA00004123"/>
    </source>
</evidence>
<dbReference type="InterPro" id="IPR003120">
    <property type="entry name" value="Ste12"/>
</dbReference>
<dbReference type="FunFam" id="3.30.160.60:FF:001182">
    <property type="entry name" value="Zinc finger, C2H2 type"/>
    <property type="match status" value="1"/>
</dbReference>
<dbReference type="GO" id="GO:0005634">
    <property type="term" value="C:nucleus"/>
    <property type="evidence" value="ECO:0007669"/>
    <property type="project" value="UniProtKB-SubCell"/>
</dbReference>
<reference evidence="13 14" key="1">
    <citation type="journal article" date="2016" name="Mol. Biol. Evol.">
        <title>Comparative Genomics of Early-Diverging Mushroom-Forming Fungi Provides Insights into the Origins of Lignocellulose Decay Capabilities.</title>
        <authorList>
            <person name="Nagy L.G."/>
            <person name="Riley R."/>
            <person name="Tritt A."/>
            <person name="Adam C."/>
            <person name="Daum C."/>
            <person name="Floudas D."/>
            <person name="Sun H."/>
            <person name="Yadav J.S."/>
            <person name="Pangilinan J."/>
            <person name="Larsson K.H."/>
            <person name="Matsuura K."/>
            <person name="Barry K."/>
            <person name="Labutti K."/>
            <person name="Kuo R."/>
            <person name="Ohm R.A."/>
            <person name="Bhattacharya S.S."/>
            <person name="Shirouzu T."/>
            <person name="Yoshinaga Y."/>
            <person name="Martin F.M."/>
            <person name="Grigoriev I.V."/>
            <person name="Hibbett D.S."/>
        </authorList>
    </citation>
    <scope>NUCLEOTIDE SEQUENCE [LARGE SCALE GENOMIC DNA]</scope>
    <source>
        <strain evidence="13 14">93-53</strain>
    </source>
</reference>
<feature type="compositionally biased region" description="Low complexity" evidence="11">
    <location>
        <begin position="192"/>
        <end position="204"/>
    </location>
</feature>
<feature type="region of interest" description="Disordered" evidence="11">
    <location>
        <begin position="612"/>
        <end position="661"/>
    </location>
</feature>
<evidence type="ECO:0000256" key="5">
    <source>
        <dbReference type="ARBA" id="ARBA00022833"/>
    </source>
</evidence>
<dbReference type="GeneID" id="63819967"/>
<evidence type="ECO:0000256" key="10">
    <source>
        <dbReference type="PROSITE-ProRule" id="PRU00042"/>
    </source>
</evidence>
<dbReference type="InterPro" id="IPR036236">
    <property type="entry name" value="Znf_C2H2_sf"/>
</dbReference>
<feature type="compositionally biased region" description="Basic and acidic residues" evidence="11">
    <location>
        <begin position="395"/>
        <end position="406"/>
    </location>
</feature>
<dbReference type="STRING" id="1314785.A0A165B759"/>
<evidence type="ECO:0000256" key="3">
    <source>
        <dbReference type="ARBA" id="ARBA00022737"/>
    </source>
</evidence>
<dbReference type="PROSITE" id="PS00028">
    <property type="entry name" value="ZINC_FINGER_C2H2_1"/>
    <property type="match status" value="2"/>
</dbReference>
<keyword evidence="4 10" id="KW-0863">Zinc-finger</keyword>
<keyword evidence="6" id="KW-0805">Transcription regulation</keyword>
<dbReference type="AlphaFoldDB" id="A0A165B759"/>
<feature type="compositionally biased region" description="Polar residues" evidence="11">
    <location>
        <begin position="613"/>
        <end position="627"/>
    </location>
</feature>
<feature type="domain" description="C2H2-type" evidence="12">
    <location>
        <begin position="668"/>
        <end position="697"/>
    </location>
</feature>
<comment type="similarity">
    <text evidence="9">Belongs to the STE12 transcription factor family.</text>
</comment>
<dbReference type="PANTHER" id="PTHR47427:SF1">
    <property type="entry name" value="PROTEIN STE12"/>
    <property type="match status" value="1"/>
</dbReference>
<evidence type="ECO:0000256" key="9">
    <source>
        <dbReference type="ARBA" id="ARBA00024345"/>
    </source>
</evidence>
<feature type="compositionally biased region" description="Low complexity" evidence="11">
    <location>
        <begin position="652"/>
        <end position="661"/>
    </location>
</feature>
<dbReference type="InterPro" id="IPR052127">
    <property type="entry name" value="STE12_transcription_factor"/>
</dbReference>
<keyword evidence="8" id="KW-0539">Nucleus</keyword>
<dbReference type="Gene3D" id="3.30.160.60">
    <property type="entry name" value="Classic Zinc Finger"/>
    <property type="match status" value="2"/>
</dbReference>
<feature type="compositionally biased region" description="Basic and acidic residues" evidence="11">
    <location>
        <begin position="120"/>
        <end position="145"/>
    </location>
</feature>
<dbReference type="InParanoid" id="A0A165B759"/>
<feature type="region of interest" description="Disordered" evidence="11">
    <location>
        <begin position="997"/>
        <end position="1022"/>
    </location>
</feature>